<dbReference type="InterPro" id="IPR008939">
    <property type="entry name" value="Lytic_TGlycosylase_superhlx_U"/>
</dbReference>
<evidence type="ECO:0000313" key="5">
    <source>
        <dbReference type="Proteomes" id="UP000595362"/>
    </source>
</evidence>
<protein>
    <submittedName>
        <fullName evidence="4">Lytic transglycosylase domain-containing protein</fullName>
    </submittedName>
</protein>
<evidence type="ECO:0000313" key="4">
    <source>
        <dbReference type="EMBL" id="QQG35845.1"/>
    </source>
</evidence>
<dbReference type="CDD" id="cd13401">
    <property type="entry name" value="Slt70-like"/>
    <property type="match status" value="1"/>
</dbReference>
<dbReference type="Pfam" id="PF01464">
    <property type="entry name" value="SLT"/>
    <property type="match status" value="1"/>
</dbReference>
<gene>
    <name evidence="4" type="ORF">HYS17_10130</name>
</gene>
<dbReference type="AlphaFoldDB" id="A0A7T5UGY7"/>
<dbReference type="InterPro" id="IPR008258">
    <property type="entry name" value="Transglycosylase_SLT_dom_1"/>
</dbReference>
<dbReference type="Gene3D" id="1.25.20.10">
    <property type="entry name" value="Bacterial muramidases"/>
    <property type="match status" value="1"/>
</dbReference>
<proteinExistence type="inferred from homology"/>
<evidence type="ECO:0000256" key="2">
    <source>
        <dbReference type="ARBA" id="ARBA00022729"/>
    </source>
</evidence>
<dbReference type="EMBL" id="CP066681">
    <property type="protein sequence ID" value="QQG35845.1"/>
    <property type="molecule type" value="Genomic_DNA"/>
</dbReference>
<evidence type="ECO:0000256" key="1">
    <source>
        <dbReference type="ARBA" id="ARBA00007734"/>
    </source>
</evidence>
<accession>A0A7T5UGY7</accession>
<keyword evidence="2" id="KW-0732">Signal</keyword>
<dbReference type="SUPFAM" id="SSF48435">
    <property type="entry name" value="Bacterial muramidases"/>
    <property type="match status" value="1"/>
</dbReference>
<sequence length="684" mass="78076">MKHDRDIPFSVLNVAASKGVRNTGLAFLMLCVMGMPVSAAQAVDDTQDAPKIAMTKENRQLIAQGLQAVQKKRWVEARQIFVQTQDKAAMALYDWLYFTRTEGAVEFDRISRFLHEHPDWPRQAELKEIAEKSMPESMADSSVIAWFDRYEPQTAKGMSRYMQALIDQGRGAQAKEKLESWWPKARLDNQQQVDFIRRYAHLISQDVHVARFNTVLFRQQYTNARALAVMIGKGYPALAEARIGLAGNRPGVDRLVSAVPAYLQDDPGFMLERLRWRRKNNMDFGAIEILHNMPPVEQVPNVVEWWKERNIMARRLIEKKDYRSAYLVVSKHGMKEGSDFAAAEFMAGWLALRFNKQADKAFTHFEALYNGASTPISKSRGAYWAGKASAVLGRNDIARQWFQTAARYQTAFYGQMAIAELQDGDRPAQQLPPERSIAAESRFQSMSIVKAARYLHQAGGYRKEVTEFLDTMASNIQDPEEYLLAADFAVSLDHPHNAVRIGKKGLEKNIMMMDYAFPTILPRMRNVTQEWALVHGLIRQESQFDREAMSPVGARGLMQLMPATAREVARRKGIQHQTDWLLTRPDHNIALGTTYLDQLIDRYDGSYPLALAAYNGGMGNVDKWLARYGDPRQGEIDMIDWIELIPFDETRNYVQRVMESTYIYRLKMKAIQKSASAPLHVSMD</sequence>
<dbReference type="InterPro" id="IPR023346">
    <property type="entry name" value="Lysozyme-like_dom_sf"/>
</dbReference>
<feature type="domain" description="Transglycosylase SLT" evidence="3">
    <location>
        <begin position="528"/>
        <end position="630"/>
    </location>
</feature>
<dbReference type="Gene3D" id="1.10.530.10">
    <property type="match status" value="1"/>
</dbReference>
<organism evidence="4 5">
    <name type="scientific">Micavibrio aeruginosavorus</name>
    <dbReference type="NCBI Taxonomy" id="349221"/>
    <lineage>
        <taxon>Bacteria</taxon>
        <taxon>Pseudomonadati</taxon>
        <taxon>Bdellovibrionota</taxon>
        <taxon>Bdellovibrionia</taxon>
        <taxon>Bdellovibrionales</taxon>
        <taxon>Pseudobdellovibrionaceae</taxon>
        <taxon>Micavibrio</taxon>
    </lineage>
</organism>
<evidence type="ECO:0000259" key="3">
    <source>
        <dbReference type="Pfam" id="PF01464"/>
    </source>
</evidence>
<name>A0A7T5UGY7_9BACT</name>
<dbReference type="SUPFAM" id="SSF53955">
    <property type="entry name" value="Lysozyme-like"/>
    <property type="match status" value="1"/>
</dbReference>
<comment type="similarity">
    <text evidence="1">Belongs to the transglycosylase Slt family.</text>
</comment>
<dbReference type="GO" id="GO:0004553">
    <property type="term" value="F:hydrolase activity, hydrolyzing O-glycosyl compounds"/>
    <property type="evidence" value="ECO:0007669"/>
    <property type="project" value="InterPro"/>
</dbReference>
<dbReference type="PANTHER" id="PTHR37423:SF2">
    <property type="entry name" value="MEMBRANE-BOUND LYTIC MUREIN TRANSGLYCOSYLASE C"/>
    <property type="match status" value="1"/>
</dbReference>
<dbReference type="PANTHER" id="PTHR37423">
    <property type="entry name" value="SOLUBLE LYTIC MUREIN TRANSGLYCOSYLASE-RELATED"/>
    <property type="match status" value="1"/>
</dbReference>
<dbReference type="Proteomes" id="UP000595362">
    <property type="component" value="Chromosome"/>
</dbReference>
<dbReference type="GO" id="GO:0042597">
    <property type="term" value="C:periplasmic space"/>
    <property type="evidence" value="ECO:0007669"/>
    <property type="project" value="InterPro"/>
</dbReference>
<reference evidence="4 5" key="1">
    <citation type="submission" date="2020-07" db="EMBL/GenBank/DDBJ databases">
        <title>Huge and variable diversity of episymbiotic CPR bacteria and DPANN archaea in groundwater ecosystems.</title>
        <authorList>
            <person name="He C.Y."/>
            <person name="Keren R."/>
            <person name="Whittaker M."/>
            <person name="Farag I.F."/>
            <person name="Doudna J."/>
            <person name="Cate J.H.D."/>
            <person name="Banfield J.F."/>
        </authorList>
    </citation>
    <scope>NUCLEOTIDE SEQUENCE [LARGE SCALE GENOMIC DNA]</scope>
    <source>
        <strain evidence="4">NC_groundwater_70_Ag_B-0.1um_54_66</strain>
    </source>
</reference>